<feature type="compositionally biased region" description="Low complexity" evidence="1">
    <location>
        <begin position="87"/>
        <end position="97"/>
    </location>
</feature>
<dbReference type="PANTHER" id="PTHR43376">
    <property type="entry name" value="OLIGOPEPTIDE TRANSPORT SYSTEM PERMEASE PROTEIN"/>
    <property type="match status" value="1"/>
</dbReference>
<evidence type="ECO:0000256" key="1">
    <source>
        <dbReference type="SAM" id="MobiDB-lite"/>
    </source>
</evidence>
<sequence length="105" mass="11757">MSVNFWPPRLMPGDPISALDEPTASAYVRDDSTRILLERHYGLDRPLAAQFGHHLAGLAHGDLETSIRYRVAVSDLVRQRLPDAPPHGHGPWPSPGHWDWRCSST</sequence>
<gene>
    <name evidence="2" type="ORF">DLM65_11275</name>
</gene>
<dbReference type="Proteomes" id="UP000248724">
    <property type="component" value="Unassembled WGS sequence"/>
</dbReference>
<protein>
    <submittedName>
        <fullName evidence="2">Uncharacterized protein</fullName>
    </submittedName>
</protein>
<organism evidence="2 3">
    <name type="scientific">Candidatus Aeolococcus gillhamiae</name>
    <dbReference type="NCBI Taxonomy" id="3127015"/>
    <lineage>
        <taxon>Bacteria</taxon>
        <taxon>Bacillati</taxon>
        <taxon>Candidatus Dormiibacterota</taxon>
        <taxon>Candidatus Dormibacteria</taxon>
        <taxon>Candidatus Aeolococcales</taxon>
        <taxon>Candidatus Aeolococcaceae</taxon>
        <taxon>Candidatus Aeolococcus</taxon>
    </lineage>
</organism>
<evidence type="ECO:0000313" key="2">
    <source>
        <dbReference type="EMBL" id="PZR79196.1"/>
    </source>
</evidence>
<comment type="caution">
    <text evidence="2">The sequence shown here is derived from an EMBL/GenBank/DDBJ whole genome shotgun (WGS) entry which is preliminary data.</text>
</comment>
<name>A0A2W5Z8Q3_9BACT</name>
<reference evidence="2 3" key="1">
    <citation type="journal article" date="2017" name="Nature">
        <title>Atmospheric trace gases support primary production in Antarctic desert surface soil.</title>
        <authorList>
            <person name="Ji M."/>
            <person name="Greening C."/>
            <person name="Vanwonterghem I."/>
            <person name="Carere C.R."/>
            <person name="Bay S.K."/>
            <person name="Steen J.A."/>
            <person name="Montgomery K."/>
            <person name="Lines T."/>
            <person name="Beardall J."/>
            <person name="van Dorst J."/>
            <person name="Snape I."/>
            <person name="Stott M.B."/>
            <person name="Hugenholtz P."/>
            <person name="Ferrari B.C."/>
        </authorList>
    </citation>
    <scope>NUCLEOTIDE SEQUENCE [LARGE SCALE GENOMIC DNA]</scope>
    <source>
        <strain evidence="2">RRmetagenome_bin12</strain>
    </source>
</reference>
<dbReference type="PANTHER" id="PTHR43376:SF1">
    <property type="entry name" value="OLIGOPEPTIDE TRANSPORT SYSTEM PERMEASE PROTEIN"/>
    <property type="match status" value="1"/>
</dbReference>
<evidence type="ECO:0000313" key="3">
    <source>
        <dbReference type="Proteomes" id="UP000248724"/>
    </source>
</evidence>
<accession>A0A2W5Z8Q3</accession>
<proteinExistence type="predicted"/>
<dbReference type="EMBL" id="QHBU01000218">
    <property type="protein sequence ID" value="PZR79196.1"/>
    <property type="molecule type" value="Genomic_DNA"/>
</dbReference>
<feature type="region of interest" description="Disordered" evidence="1">
    <location>
        <begin position="82"/>
        <end position="105"/>
    </location>
</feature>
<dbReference type="AlphaFoldDB" id="A0A2W5Z8Q3"/>